<gene>
    <name evidence="2" type="ORF">G3I46_37185</name>
</gene>
<dbReference type="AlphaFoldDB" id="A0A6N9UW78"/>
<feature type="compositionally biased region" description="Basic and acidic residues" evidence="1">
    <location>
        <begin position="160"/>
        <end position="169"/>
    </location>
</feature>
<evidence type="ECO:0000256" key="1">
    <source>
        <dbReference type="SAM" id="MobiDB-lite"/>
    </source>
</evidence>
<evidence type="ECO:0000313" key="2">
    <source>
        <dbReference type="EMBL" id="NEB22071.1"/>
    </source>
</evidence>
<dbReference type="Proteomes" id="UP000469545">
    <property type="component" value="Unassembled WGS sequence"/>
</dbReference>
<dbReference type="EMBL" id="JAAGMB010000883">
    <property type="protein sequence ID" value="NEB22071.1"/>
    <property type="molecule type" value="Genomic_DNA"/>
</dbReference>
<feature type="region of interest" description="Disordered" evidence="1">
    <location>
        <begin position="142"/>
        <end position="169"/>
    </location>
</feature>
<evidence type="ECO:0000313" key="3">
    <source>
        <dbReference type="Proteomes" id="UP000469545"/>
    </source>
</evidence>
<reference evidence="2 3" key="1">
    <citation type="submission" date="2020-01" db="EMBL/GenBank/DDBJ databases">
        <title>Insect and environment-associated Actinomycetes.</title>
        <authorList>
            <person name="Currrie C."/>
            <person name="Chevrette M."/>
            <person name="Carlson C."/>
            <person name="Stubbendieck R."/>
            <person name="Wendt-Pienkowski E."/>
        </authorList>
    </citation>
    <scope>NUCLEOTIDE SEQUENCE [LARGE SCALE GENOMIC DNA]</scope>
    <source>
        <strain evidence="2 3">SID14172</strain>
    </source>
</reference>
<keyword evidence="3" id="KW-1185">Reference proteome</keyword>
<sequence>ARGVRARLRRLLGVDTRWDLPVPQSSGDEAGRRIRYRRVCARLRERRPGARRLLVVVPDGDEVARRAAGQLAEEAEGDPRLRVVEVPVSRPLVPDREGESGAVVVLSAGAWTAEELTGVAEACADGGHEVVGVVVAGAVRARPPGPARRSPEPHVTAAGVHDHATGGSA</sequence>
<name>A0A6N9UW78_9ACTN</name>
<accession>A0A6N9UW78</accession>
<organism evidence="2 3">
    <name type="scientific">Streptomyces coelicoflavus</name>
    <dbReference type="NCBI Taxonomy" id="285562"/>
    <lineage>
        <taxon>Bacteria</taxon>
        <taxon>Bacillati</taxon>
        <taxon>Actinomycetota</taxon>
        <taxon>Actinomycetes</taxon>
        <taxon>Kitasatosporales</taxon>
        <taxon>Streptomycetaceae</taxon>
        <taxon>Streptomyces</taxon>
    </lineage>
</organism>
<feature type="non-terminal residue" evidence="2">
    <location>
        <position position="1"/>
    </location>
</feature>
<comment type="caution">
    <text evidence="2">The sequence shown here is derived from an EMBL/GenBank/DDBJ whole genome shotgun (WGS) entry which is preliminary data.</text>
</comment>
<proteinExistence type="predicted"/>
<protein>
    <submittedName>
        <fullName evidence="2">Polysaccharide biosynthesis protein</fullName>
    </submittedName>
</protein>